<reference evidence="2" key="1">
    <citation type="journal article" date="2019" name="Int. J. Syst. Evol. Microbiol.">
        <title>The Global Catalogue of Microorganisms (GCM) 10K type strain sequencing project: providing services to taxonomists for standard genome sequencing and annotation.</title>
        <authorList>
            <consortium name="The Broad Institute Genomics Platform"/>
            <consortium name="The Broad Institute Genome Sequencing Center for Infectious Disease"/>
            <person name="Wu L."/>
            <person name="Ma J."/>
        </authorList>
    </citation>
    <scope>NUCLEOTIDE SEQUENCE [LARGE SCALE GENOMIC DNA]</scope>
    <source>
        <strain evidence="2">CGMCC 4.7304</strain>
    </source>
</reference>
<keyword evidence="2" id="KW-1185">Reference proteome</keyword>
<evidence type="ECO:0000313" key="1">
    <source>
        <dbReference type="EMBL" id="MFC5718573.1"/>
    </source>
</evidence>
<evidence type="ECO:0000313" key="2">
    <source>
        <dbReference type="Proteomes" id="UP001596083"/>
    </source>
</evidence>
<protein>
    <submittedName>
        <fullName evidence="1">Uncharacterized protein</fullName>
    </submittedName>
</protein>
<accession>A0ABW0YSR1</accession>
<name>A0ABW0YSR1_9ACTN</name>
<sequence>MSQQDLYTFLTVFQGCHEELRSFSYEALTDVHLGDEVDLSHHYFINRHDGAMEVESLHRFAISIGPNFSAVNEIDVTASIRVSLATCSARTSIQARLDKEAGGFSVGSSTIQEKFSGDVDLAEAIKFLRQSVSDLGELSELLAPFARPRP</sequence>
<dbReference type="EMBL" id="JBHSPB010000001">
    <property type="protein sequence ID" value="MFC5718573.1"/>
    <property type="molecule type" value="Genomic_DNA"/>
</dbReference>
<dbReference type="Proteomes" id="UP001596083">
    <property type="component" value="Unassembled WGS sequence"/>
</dbReference>
<comment type="caution">
    <text evidence="1">The sequence shown here is derived from an EMBL/GenBank/DDBJ whole genome shotgun (WGS) entry which is preliminary data.</text>
</comment>
<dbReference type="RefSeq" id="WP_390313542.1">
    <property type="nucleotide sequence ID" value="NZ_JBHSPB010000001.1"/>
</dbReference>
<proteinExistence type="predicted"/>
<organism evidence="1 2">
    <name type="scientific">Streptomyces gamaensis</name>
    <dbReference type="NCBI Taxonomy" id="1763542"/>
    <lineage>
        <taxon>Bacteria</taxon>
        <taxon>Bacillati</taxon>
        <taxon>Actinomycetota</taxon>
        <taxon>Actinomycetes</taxon>
        <taxon>Kitasatosporales</taxon>
        <taxon>Streptomycetaceae</taxon>
        <taxon>Streptomyces</taxon>
    </lineage>
</organism>
<gene>
    <name evidence="1" type="ORF">ACFP1Z_00050</name>
</gene>